<name>A0A6P8ENR7_CLUHA</name>
<dbReference type="KEGG" id="char:116219058"/>
<evidence type="ECO:0000259" key="7">
    <source>
        <dbReference type="PROSITE" id="PS51225"/>
    </source>
</evidence>
<evidence type="ECO:0000256" key="1">
    <source>
        <dbReference type="ARBA" id="ARBA00004141"/>
    </source>
</evidence>
<organism evidence="8 9">
    <name type="scientific">Clupea harengus</name>
    <name type="common">Atlantic herring</name>
    <dbReference type="NCBI Taxonomy" id="7950"/>
    <lineage>
        <taxon>Eukaryota</taxon>
        <taxon>Metazoa</taxon>
        <taxon>Chordata</taxon>
        <taxon>Craniata</taxon>
        <taxon>Vertebrata</taxon>
        <taxon>Euteleostomi</taxon>
        <taxon>Actinopterygii</taxon>
        <taxon>Neopterygii</taxon>
        <taxon>Teleostei</taxon>
        <taxon>Clupei</taxon>
        <taxon>Clupeiformes</taxon>
        <taxon>Clupeoidei</taxon>
        <taxon>Clupeidae</taxon>
        <taxon>Clupea</taxon>
    </lineage>
</organism>
<feature type="transmembrane region" description="Helical" evidence="6">
    <location>
        <begin position="52"/>
        <end position="74"/>
    </location>
</feature>
<keyword evidence="4 5" id="KW-0472">Membrane</keyword>
<keyword evidence="2 5" id="KW-0812">Transmembrane</keyword>
<dbReference type="OrthoDB" id="10335173at2759"/>
<sequence>MSSSENRNSLPKGRAVLRTMPDRLFIAEMVFGGLVWMLLISPGSHAAPVLCWVIFCSVACFLLTSVWLGLFCCGANGSRIFLKLDAVFHVLAALMYLSAAICLAIITNALGAHKKMSWVGPSVVAVLYKYFIAATVTTNNSLPTFDTHRLITAHMSAFCFFVF</sequence>
<evidence type="ECO:0000313" key="8">
    <source>
        <dbReference type="Proteomes" id="UP000515152"/>
    </source>
</evidence>
<dbReference type="GeneID" id="116219058"/>
<dbReference type="GO" id="GO:0042552">
    <property type="term" value="P:myelination"/>
    <property type="evidence" value="ECO:0007669"/>
    <property type="project" value="TreeGrafter"/>
</dbReference>
<dbReference type="InterPro" id="IPR050578">
    <property type="entry name" value="MARVEL-CKLF_proteins"/>
</dbReference>
<gene>
    <name evidence="9" type="primary">LOC116219058</name>
</gene>
<dbReference type="GO" id="GO:0016020">
    <property type="term" value="C:membrane"/>
    <property type="evidence" value="ECO:0007669"/>
    <property type="project" value="UniProtKB-SubCell"/>
</dbReference>
<keyword evidence="3 6" id="KW-1133">Transmembrane helix</keyword>
<dbReference type="PANTHER" id="PTHR22776:SF12">
    <property type="entry name" value="MYELIN AND LYMPHOCYTE PROTEIN"/>
    <property type="match status" value="1"/>
</dbReference>
<protein>
    <submittedName>
        <fullName evidence="9">Myelin and lymphocyte protein-like</fullName>
    </submittedName>
</protein>
<proteinExistence type="predicted"/>
<dbReference type="RefSeq" id="XP_031417838.2">
    <property type="nucleotide sequence ID" value="XM_031561978.2"/>
</dbReference>
<feature type="domain" description="MARVEL" evidence="7">
    <location>
        <begin position="16"/>
        <end position="149"/>
    </location>
</feature>
<dbReference type="Proteomes" id="UP000515152">
    <property type="component" value="Chromosome 24"/>
</dbReference>
<evidence type="ECO:0000256" key="2">
    <source>
        <dbReference type="ARBA" id="ARBA00022692"/>
    </source>
</evidence>
<evidence type="ECO:0000256" key="3">
    <source>
        <dbReference type="ARBA" id="ARBA00022989"/>
    </source>
</evidence>
<feature type="transmembrane region" description="Helical" evidence="6">
    <location>
        <begin position="21"/>
        <end position="40"/>
    </location>
</feature>
<feature type="transmembrane region" description="Helical" evidence="6">
    <location>
        <begin position="118"/>
        <end position="136"/>
    </location>
</feature>
<dbReference type="PANTHER" id="PTHR22776">
    <property type="entry name" value="MARVEL-CONTAINING POTENTIAL LIPID RAFT-ASSOCIATED PROTEIN"/>
    <property type="match status" value="1"/>
</dbReference>
<feature type="transmembrane region" description="Helical" evidence="6">
    <location>
        <begin position="86"/>
        <end position="106"/>
    </location>
</feature>
<reference evidence="9" key="1">
    <citation type="submission" date="2025-08" db="UniProtKB">
        <authorList>
            <consortium name="RefSeq"/>
        </authorList>
    </citation>
    <scope>IDENTIFICATION</scope>
</reference>
<evidence type="ECO:0000313" key="9">
    <source>
        <dbReference type="RefSeq" id="XP_031417838.2"/>
    </source>
</evidence>
<accession>A0A6P8ENR7</accession>
<dbReference type="PROSITE" id="PS51225">
    <property type="entry name" value="MARVEL"/>
    <property type="match status" value="1"/>
</dbReference>
<evidence type="ECO:0000256" key="5">
    <source>
        <dbReference type="PROSITE-ProRule" id="PRU00581"/>
    </source>
</evidence>
<dbReference type="InterPro" id="IPR008253">
    <property type="entry name" value="Marvel"/>
</dbReference>
<evidence type="ECO:0000256" key="4">
    <source>
        <dbReference type="ARBA" id="ARBA00023136"/>
    </source>
</evidence>
<dbReference type="AlphaFoldDB" id="A0A6P8ENR7"/>
<comment type="subcellular location">
    <subcellularLocation>
        <location evidence="1">Membrane</location>
        <topology evidence="1">Multi-pass membrane protein</topology>
    </subcellularLocation>
</comment>
<keyword evidence="8" id="KW-1185">Reference proteome</keyword>
<evidence type="ECO:0000256" key="6">
    <source>
        <dbReference type="SAM" id="Phobius"/>
    </source>
</evidence>
<dbReference type="GO" id="GO:0019911">
    <property type="term" value="F:structural constituent of myelin sheath"/>
    <property type="evidence" value="ECO:0007669"/>
    <property type="project" value="TreeGrafter"/>
</dbReference>